<dbReference type="Proteomes" id="UP000314294">
    <property type="component" value="Unassembled WGS sequence"/>
</dbReference>
<evidence type="ECO:0000313" key="2">
    <source>
        <dbReference type="EMBL" id="TNN79566.1"/>
    </source>
</evidence>
<dbReference type="AlphaFoldDB" id="A0A4Z2INX6"/>
<keyword evidence="3" id="KW-1185">Reference proteome</keyword>
<accession>A0A4Z2INX6</accession>
<name>A0A4Z2INX6_9TELE</name>
<sequence>MHLAGNTSLVLERFSSFSFLFLKLNFLSFFSSVSRGLWPSRIPSMQGRSQPPTDSGLGGGADGEPPEVLMGANGASR</sequence>
<dbReference type="EMBL" id="SRLO01000063">
    <property type="protein sequence ID" value="TNN79566.1"/>
    <property type="molecule type" value="Genomic_DNA"/>
</dbReference>
<evidence type="ECO:0000256" key="1">
    <source>
        <dbReference type="SAM" id="MobiDB-lite"/>
    </source>
</evidence>
<comment type="caution">
    <text evidence="2">The sequence shown here is derived from an EMBL/GenBank/DDBJ whole genome shotgun (WGS) entry which is preliminary data.</text>
</comment>
<organism evidence="2 3">
    <name type="scientific">Liparis tanakae</name>
    <name type="common">Tanaka's snailfish</name>
    <dbReference type="NCBI Taxonomy" id="230148"/>
    <lineage>
        <taxon>Eukaryota</taxon>
        <taxon>Metazoa</taxon>
        <taxon>Chordata</taxon>
        <taxon>Craniata</taxon>
        <taxon>Vertebrata</taxon>
        <taxon>Euteleostomi</taxon>
        <taxon>Actinopterygii</taxon>
        <taxon>Neopterygii</taxon>
        <taxon>Teleostei</taxon>
        <taxon>Neoteleostei</taxon>
        <taxon>Acanthomorphata</taxon>
        <taxon>Eupercaria</taxon>
        <taxon>Perciformes</taxon>
        <taxon>Cottioidei</taxon>
        <taxon>Cottales</taxon>
        <taxon>Liparidae</taxon>
        <taxon>Liparis</taxon>
    </lineage>
</organism>
<gene>
    <name evidence="2" type="ORF">EYF80_010148</name>
</gene>
<proteinExistence type="predicted"/>
<reference evidence="2 3" key="1">
    <citation type="submission" date="2019-03" db="EMBL/GenBank/DDBJ databases">
        <title>First draft genome of Liparis tanakae, snailfish: a comprehensive survey of snailfish specific genes.</title>
        <authorList>
            <person name="Kim W."/>
            <person name="Song I."/>
            <person name="Jeong J.-H."/>
            <person name="Kim D."/>
            <person name="Kim S."/>
            <person name="Ryu S."/>
            <person name="Song J.Y."/>
            <person name="Lee S.K."/>
        </authorList>
    </citation>
    <scope>NUCLEOTIDE SEQUENCE [LARGE SCALE GENOMIC DNA]</scope>
    <source>
        <tissue evidence="2">Muscle</tissue>
    </source>
</reference>
<feature type="region of interest" description="Disordered" evidence="1">
    <location>
        <begin position="41"/>
        <end position="77"/>
    </location>
</feature>
<evidence type="ECO:0000313" key="3">
    <source>
        <dbReference type="Proteomes" id="UP000314294"/>
    </source>
</evidence>
<protein>
    <submittedName>
        <fullName evidence="2">Uncharacterized protein</fullName>
    </submittedName>
</protein>